<evidence type="ECO:0000259" key="2">
    <source>
        <dbReference type="Pfam" id="PF21294"/>
    </source>
</evidence>
<name>A0A060SI34_PYCCI</name>
<dbReference type="Proteomes" id="UP000029665">
    <property type="component" value="Unassembled WGS sequence"/>
</dbReference>
<dbReference type="InterPro" id="IPR048958">
    <property type="entry name" value="Polysacc_lyase_14"/>
</dbReference>
<evidence type="ECO:0000256" key="1">
    <source>
        <dbReference type="SAM" id="MobiDB-lite"/>
    </source>
</evidence>
<protein>
    <recommendedName>
        <fullName evidence="2">Polysaccharide lyase 14 domain-containing protein</fullName>
    </recommendedName>
</protein>
<reference evidence="3" key="1">
    <citation type="submission" date="2014-01" db="EMBL/GenBank/DDBJ databases">
        <title>The genome of the white-rot fungus Pycnoporus cinnabarinus: a basidiomycete model with a versatile arsenal for lignocellulosic biomass breakdown.</title>
        <authorList>
            <person name="Levasseur A."/>
            <person name="Lomascolo A."/>
            <person name="Ruiz-Duenas F.J."/>
            <person name="Uzan E."/>
            <person name="Piumi F."/>
            <person name="Kues U."/>
            <person name="Ram A.F.J."/>
            <person name="Murat C."/>
            <person name="Haon M."/>
            <person name="Benoit I."/>
            <person name="Arfi Y."/>
            <person name="Chevret D."/>
            <person name="Drula E."/>
            <person name="Kwon M.J."/>
            <person name="Gouret P."/>
            <person name="Lesage-Meessen L."/>
            <person name="Lombard V."/>
            <person name="Mariette J."/>
            <person name="Noirot C."/>
            <person name="Park J."/>
            <person name="Patyshakuliyeva A."/>
            <person name="Wieneger R.A.B."/>
            <person name="Wosten H.A.B."/>
            <person name="Martin F."/>
            <person name="Coutinho P.M."/>
            <person name="de Vries R."/>
            <person name="Martinez A.T."/>
            <person name="Klopp C."/>
            <person name="Pontarotti P."/>
            <person name="Henrissat B."/>
            <person name="Record E."/>
        </authorList>
    </citation>
    <scope>NUCLEOTIDE SEQUENCE [LARGE SCALE GENOMIC DNA]</scope>
    <source>
        <strain evidence="3">BRFM137</strain>
    </source>
</reference>
<dbReference type="AlphaFoldDB" id="A0A060SI34"/>
<feature type="domain" description="Polysaccharide lyase 14" evidence="2">
    <location>
        <begin position="1"/>
        <end position="92"/>
    </location>
</feature>
<evidence type="ECO:0000313" key="4">
    <source>
        <dbReference type="Proteomes" id="UP000029665"/>
    </source>
</evidence>
<dbReference type="OMA" id="DEWASPR"/>
<gene>
    <name evidence="3" type="ORF">BN946_scf184940.g16</name>
</gene>
<evidence type="ECO:0000313" key="3">
    <source>
        <dbReference type="EMBL" id="CDO71869.1"/>
    </source>
</evidence>
<feature type="compositionally biased region" description="Acidic residues" evidence="1">
    <location>
        <begin position="102"/>
        <end position="118"/>
    </location>
</feature>
<accession>A0A060SI34</accession>
<keyword evidence="4" id="KW-1185">Reference proteome</keyword>
<dbReference type="PANTHER" id="PTHR40124">
    <property type="match status" value="1"/>
</dbReference>
<organism evidence="3 4">
    <name type="scientific">Pycnoporus cinnabarinus</name>
    <name type="common">Cinnabar-red polypore</name>
    <name type="synonym">Trametes cinnabarina</name>
    <dbReference type="NCBI Taxonomy" id="5643"/>
    <lineage>
        <taxon>Eukaryota</taxon>
        <taxon>Fungi</taxon>
        <taxon>Dikarya</taxon>
        <taxon>Basidiomycota</taxon>
        <taxon>Agaricomycotina</taxon>
        <taxon>Agaricomycetes</taxon>
        <taxon>Polyporales</taxon>
        <taxon>Polyporaceae</taxon>
        <taxon>Trametes</taxon>
    </lineage>
</organism>
<dbReference type="OrthoDB" id="10069995at2759"/>
<comment type="caution">
    <text evidence="3">The sequence shown here is derived from an EMBL/GenBank/DDBJ whole genome shotgun (WGS) entry which is preliminary data.</text>
</comment>
<proteinExistence type="predicted"/>
<sequence length="310" mass="32727">MWREKGQGELYLYAPKDKQTAALCATPPQSVCDADYGLSIGRGAFAFNPGNWTHVRQTVTLNTPGMQDGAFALDVDGVRVIERSDVYYRGAPAASESGDPGQEQDQDSDAGSDSDSDESVFPSALPVDSPLPGRSVQGAYVRVPFGPKVDSVLAANHTDPVDVSQDFTPAFAPYAQYAQGSSDSTDTTDSDTYTPAFAPPSAFPPALRPDGVKFADPAAATVTVTVASTTTVVPPPQTVTVYPTSTETAYTMAIESDVPGALGAEAAASPTPIGFTGLFFSTFFGGHEPKYATPKDQFTWFKDFEMTINA</sequence>
<dbReference type="EMBL" id="CCBP010000108">
    <property type="protein sequence ID" value="CDO71869.1"/>
    <property type="molecule type" value="Genomic_DNA"/>
</dbReference>
<dbReference type="Pfam" id="PF21294">
    <property type="entry name" value="Polysacc_lyase_14"/>
    <property type="match status" value="2"/>
</dbReference>
<feature type="domain" description="Polysaccharide lyase 14" evidence="2">
    <location>
        <begin position="273"/>
        <end position="304"/>
    </location>
</feature>
<dbReference type="PANTHER" id="PTHR40124:SF1">
    <property type="entry name" value="DISAGGREGATASE RELATED REPEAT PROTEIN"/>
    <property type="match status" value="1"/>
</dbReference>
<feature type="region of interest" description="Disordered" evidence="1">
    <location>
        <begin position="178"/>
        <end position="204"/>
    </location>
</feature>
<feature type="compositionally biased region" description="Low complexity" evidence="1">
    <location>
        <begin position="181"/>
        <end position="196"/>
    </location>
</feature>
<feature type="region of interest" description="Disordered" evidence="1">
    <location>
        <begin position="91"/>
        <end position="133"/>
    </location>
</feature>
<dbReference type="HOGENOM" id="CLU_897543_0_0_1"/>
<dbReference type="Gene3D" id="2.60.120.200">
    <property type="match status" value="2"/>
</dbReference>